<accession>A0AAF0YWJ3</accession>
<dbReference type="AlphaFoldDB" id="A0AAF0YWJ3"/>
<keyword evidence="1" id="KW-0472">Membrane</keyword>
<gene>
    <name evidence="2" type="ORF">CYJ47_01705</name>
</gene>
<protein>
    <submittedName>
        <fullName evidence="2">Uncharacterized protein</fullName>
    </submittedName>
</protein>
<keyword evidence="1" id="KW-1133">Transmembrane helix</keyword>
<keyword evidence="1" id="KW-0812">Transmembrane</keyword>
<dbReference type="KEGG" id="cpyr:CYJ47_01705"/>
<organism evidence="2 3">
    <name type="scientific">Corynebacterium pyruviciproducens</name>
    <dbReference type="NCBI Taxonomy" id="598660"/>
    <lineage>
        <taxon>Bacteria</taxon>
        <taxon>Bacillati</taxon>
        <taxon>Actinomycetota</taxon>
        <taxon>Actinomycetes</taxon>
        <taxon>Mycobacteriales</taxon>
        <taxon>Corynebacteriaceae</taxon>
        <taxon>Corynebacterium</taxon>
    </lineage>
</organism>
<evidence type="ECO:0000313" key="2">
    <source>
        <dbReference type="EMBL" id="WOT02513.1"/>
    </source>
</evidence>
<feature type="transmembrane region" description="Helical" evidence="1">
    <location>
        <begin position="12"/>
        <end position="42"/>
    </location>
</feature>
<evidence type="ECO:0000313" key="3">
    <source>
        <dbReference type="Proteomes" id="UP000234560"/>
    </source>
</evidence>
<sequence length="113" mass="11966">MTRSSFYTGACSVLIGVAVYATALHVTPLIIASATLLCILAYSEYAHSTVRRSVDLKQSLSILVVIVLLIVAYLGTFTHLTAFILGLVSCALSWLSIRLNTTGKTAGTEAEGT</sequence>
<evidence type="ECO:0000256" key="1">
    <source>
        <dbReference type="SAM" id="Phobius"/>
    </source>
</evidence>
<dbReference type="RefSeq" id="WP_101679507.1">
    <property type="nucleotide sequence ID" value="NZ_CAMYCO010000053.1"/>
</dbReference>
<reference evidence="2" key="2">
    <citation type="submission" date="2023-10" db="EMBL/GenBank/DDBJ databases">
        <authorList>
            <person name="Choi B."/>
        </authorList>
    </citation>
    <scope>NUCLEOTIDE SEQUENCE</scope>
    <source>
        <strain evidence="2">UMB0763</strain>
    </source>
</reference>
<dbReference type="Proteomes" id="UP000234560">
    <property type="component" value="Chromosome"/>
</dbReference>
<reference evidence="2" key="1">
    <citation type="submission" date="2017-12" db="EMBL/GenBank/DDBJ databases">
        <authorList>
            <person name="Thomas-White K."/>
            <person name="Wolfe A.J."/>
        </authorList>
    </citation>
    <scope>NUCLEOTIDE SEQUENCE</scope>
    <source>
        <strain evidence="2">UMB0763</strain>
    </source>
</reference>
<feature type="transmembrane region" description="Helical" evidence="1">
    <location>
        <begin position="62"/>
        <end position="95"/>
    </location>
</feature>
<dbReference type="EMBL" id="CP136958">
    <property type="protein sequence ID" value="WOT02513.1"/>
    <property type="molecule type" value="Genomic_DNA"/>
</dbReference>
<proteinExistence type="predicted"/>
<name>A0AAF0YWJ3_9CORY</name>